<dbReference type="SUPFAM" id="SSF53335">
    <property type="entry name" value="S-adenosyl-L-methionine-dependent methyltransferases"/>
    <property type="match status" value="1"/>
</dbReference>
<feature type="chain" id="PRO_5001821730" description="Methyltransferase small domain-containing protein" evidence="1">
    <location>
        <begin position="18"/>
        <end position="65"/>
    </location>
</feature>
<accession>A0A087G6L3</accession>
<dbReference type="InterPro" id="IPR029063">
    <property type="entry name" value="SAM-dependent_MTases_sf"/>
</dbReference>
<evidence type="ECO:0008006" key="4">
    <source>
        <dbReference type="Google" id="ProtNLM"/>
    </source>
</evidence>
<dbReference type="OrthoDB" id="269872at2759"/>
<dbReference type="PANTHER" id="PTHR47441">
    <property type="match status" value="1"/>
</dbReference>
<evidence type="ECO:0000256" key="1">
    <source>
        <dbReference type="SAM" id="SignalP"/>
    </source>
</evidence>
<dbReference type="EMBL" id="CM002876">
    <property type="protein sequence ID" value="KFK25515.1"/>
    <property type="molecule type" value="Genomic_DNA"/>
</dbReference>
<dbReference type="Gene3D" id="3.40.50.150">
    <property type="entry name" value="Vaccinia Virus protein VP39"/>
    <property type="match status" value="1"/>
</dbReference>
<keyword evidence="1" id="KW-0732">Signal</keyword>
<dbReference type="InterPro" id="IPR052663">
    <property type="entry name" value="RF_glutamine_MTase_cyano"/>
</dbReference>
<gene>
    <name evidence="2" type="ordered locus">AALP_Aa8g124800</name>
</gene>
<dbReference type="Gramene" id="KFK25515">
    <property type="protein sequence ID" value="KFK25515"/>
    <property type="gene ID" value="AALP_AA8G124800"/>
</dbReference>
<evidence type="ECO:0000313" key="3">
    <source>
        <dbReference type="Proteomes" id="UP000029120"/>
    </source>
</evidence>
<sequence>MVFLFLHSTCFLCVKEGVFIPRPETELIVDVVDELVTRDDWFKKRIWADLGTGSGAIAIRVVKVL</sequence>
<name>A0A087G6L3_ARAAL</name>
<protein>
    <recommendedName>
        <fullName evidence="4">Methyltransferase small domain-containing protein</fullName>
    </recommendedName>
</protein>
<keyword evidence="3" id="KW-1185">Reference proteome</keyword>
<dbReference type="AlphaFoldDB" id="A0A087G6L3"/>
<reference evidence="3" key="1">
    <citation type="journal article" date="2015" name="Nat. Plants">
        <title>Genome expansion of Arabis alpina linked with retrotransposition and reduced symmetric DNA methylation.</title>
        <authorList>
            <person name="Willing E.M."/>
            <person name="Rawat V."/>
            <person name="Mandakova T."/>
            <person name="Maumus F."/>
            <person name="James G.V."/>
            <person name="Nordstroem K.J."/>
            <person name="Becker C."/>
            <person name="Warthmann N."/>
            <person name="Chica C."/>
            <person name="Szarzynska B."/>
            <person name="Zytnicki M."/>
            <person name="Albani M.C."/>
            <person name="Kiefer C."/>
            <person name="Bergonzi S."/>
            <person name="Castaings L."/>
            <person name="Mateos J.L."/>
            <person name="Berns M.C."/>
            <person name="Bujdoso N."/>
            <person name="Piofczyk T."/>
            <person name="de Lorenzo L."/>
            <person name="Barrero-Sicilia C."/>
            <person name="Mateos I."/>
            <person name="Piednoel M."/>
            <person name="Hagmann J."/>
            <person name="Chen-Min-Tao R."/>
            <person name="Iglesias-Fernandez R."/>
            <person name="Schuster S.C."/>
            <person name="Alonso-Blanco C."/>
            <person name="Roudier F."/>
            <person name="Carbonero P."/>
            <person name="Paz-Ares J."/>
            <person name="Davis S.J."/>
            <person name="Pecinka A."/>
            <person name="Quesneville H."/>
            <person name="Colot V."/>
            <person name="Lysak M.A."/>
            <person name="Weigel D."/>
            <person name="Coupland G."/>
            <person name="Schneeberger K."/>
        </authorList>
    </citation>
    <scope>NUCLEOTIDE SEQUENCE [LARGE SCALE GENOMIC DNA]</scope>
    <source>
        <strain evidence="3">cv. Pajares</strain>
    </source>
</reference>
<dbReference type="Proteomes" id="UP000029120">
    <property type="component" value="Chromosome 8"/>
</dbReference>
<dbReference type="PANTHER" id="PTHR47441:SF3">
    <property type="entry name" value="RELEASE FACTOR GLUTAMINE METHYLTRANSFERASE"/>
    <property type="match status" value="1"/>
</dbReference>
<evidence type="ECO:0000313" key="2">
    <source>
        <dbReference type="EMBL" id="KFK25515.1"/>
    </source>
</evidence>
<dbReference type="eggNOG" id="KOG2904">
    <property type="taxonomic scope" value="Eukaryota"/>
</dbReference>
<proteinExistence type="predicted"/>
<feature type="signal peptide" evidence="1">
    <location>
        <begin position="1"/>
        <end position="17"/>
    </location>
</feature>
<organism evidence="2 3">
    <name type="scientific">Arabis alpina</name>
    <name type="common">Alpine rock-cress</name>
    <dbReference type="NCBI Taxonomy" id="50452"/>
    <lineage>
        <taxon>Eukaryota</taxon>
        <taxon>Viridiplantae</taxon>
        <taxon>Streptophyta</taxon>
        <taxon>Embryophyta</taxon>
        <taxon>Tracheophyta</taxon>
        <taxon>Spermatophyta</taxon>
        <taxon>Magnoliopsida</taxon>
        <taxon>eudicotyledons</taxon>
        <taxon>Gunneridae</taxon>
        <taxon>Pentapetalae</taxon>
        <taxon>rosids</taxon>
        <taxon>malvids</taxon>
        <taxon>Brassicales</taxon>
        <taxon>Brassicaceae</taxon>
        <taxon>Arabideae</taxon>
        <taxon>Arabis</taxon>
    </lineage>
</organism>